<gene>
    <name evidence="3" type="ORF">J1C50_14070</name>
</gene>
<protein>
    <recommendedName>
        <fullName evidence="2">Zona occludens toxin N-terminal domain-containing protein</fullName>
    </recommendedName>
</protein>
<dbReference type="InterPro" id="IPR008900">
    <property type="entry name" value="Zot_N"/>
</dbReference>
<dbReference type="RefSeq" id="WP_200122784.1">
    <property type="nucleotide sequence ID" value="NZ_JAEILV010000009.1"/>
</dbReference>
<keyword evidence="4" id="KW-1185">Reference proteome</keyword>
<dbReference type="InterPro" id="IPR027417">
    <property type="entry name" value="P-loop_NTPase"/>
</dbReference>
<feature type="transmembrane region" description="Helical" evidence="1">
    <location>
        <begin position="191"/>
        <end position="211"/>
    </location>
</feature>
<dbReference type="EMBL" id="JAFLRD010000010">
    <property type="protein sequence ID" value="MBO0416637.1"/>
    <property type="molecule type" value="Genomic_DNA"/>
</dbReference>
<evidence type="ECO:0000256" key="1">
    <source>
        <dbReference type="SAM" id="Phobius"/>
    </source>
</evidence>
<dbReference type="SUPFAM" id="SSF52540">
    <property type="entry name" value="P-loop containing nucleoside triphosphate hydrolases"/>
    <property type="match status" value="1"/>
</dbReference>
<dbReference type="Pfam" id="PF05707">
    <property type="entry name" value="Zot"/>
    <property type="match status" value="1"/>
</dbReference>
<evidence type="ECO:0000259" key="2">
    <source>
        <dbReference type="Pfam" id="PF05707"/>
    </source>
</evidence>
<dbReference type="Proteomes" id="UP000664349">
    <property type="component" value="Unassembled WGS sequence"/>
</dbReference>
<organism evidence="3 4">
    <name type="scientific">Chromobacterium haemolyticum</name>
    <dbReference type="NCBI Taxonomy" id="394935"/>
    <lineage>
        <taxon>Bacteria</taxon>
        <taxon>Pseudomonadati</taxon>
        <taxon>Pseudomonadota</taxon>
        <taxon>Betaproteobacteria</taxon>
        <taxon>Neisseriales</taxon>
        <taxon>Chromobacteriaceae</taxon>
        <taxon>Chromobacterium</taxon>
    </lineage>
</organism>
<keyword evidence="1" id="KW-0472">Membrane</keyword>
<evidence type="ECO:0000313" key="3">
    <source>
        <dbReference type="EMBL" id="MBO0416637.1"/>
    </source>
</evidence>
<feature type="domain" description="Zona occludens toxin N-terminal" evidence="2">
    <location>
        <begin position="2"/>
        <end position="177"/>
    </location>
</feature>
<comment type="caution">
    <text evidence="3">The sequence shown here is derived from an EMBL/GenBank/DDBJ whole genome shotgun (WGS) entry which is preliminary data.</text>
</comment>
<sequence>MIYLITAVPGSGKTLYTLEWLKEKSEQENRQVYVSGIPLTDEGKKVLDWKELDDPEKWYELPAGAIVVIDECQRVFPVRRSGNGVPKHVSMFETHRHLGIDVVLITQHPSLMDSHIRKLVGTHKHLIRMFGAQRSTLATWQEGIQENPNNKSALKNCLDKKTFVYPKHVYSWYKSSEMHTHKLVIPKKVKWLIALAVFVIVALFAMFYMVYQIFVVEPKKQAEAMSIKTSASAPSGNVLSPSVQQGSPKIVKTSQTFLSDRQPRVDGIPESAPAYDELTTPRTFPKVTACLSSKSKCSCFNQQGTAIQMEEYRCRYYVEKGWFDPYIDQRENREREIMASRSLQASAPIVVAMAQPTVNDFGSKENFPRSFK</sequence>
<accession>A0ABS3GNP4</accession>
<proteinExistence type="predicted"/>
<evidence type="ECO:0000313" key="4">
    <source>
        <dbReference type="Proteomes" id="UP000664349"/>
    </source>
</evidence>
<dbReference type="Gene3D" id="3.40.50.300">
    <property type="entry name" value="P-loop containing nucleotide triphosphate hydrolases"/>
    <property type="match status" value="1"/>
</dbReference>
<keyword evidence="1" id="KW-0812">Transmembrane</keyword>
<reference evidence="3 4" key="1">
    <citation type="submission" date="2021-03" db="EMBL/GenBank/DDBJ databases">
        <title>First Case of infection caused by Chromobacterium haemolyticum derived from water in China.</title>
        <authorList>
            <person name="Chen J."/>
            <person name="Liu C."/>
        </authorList>
    </citation>
    <scope>NUCLEOTIDE SEQUENCE [LARGE SCALE GENOMIC DNA]</scope>
    <source>
        <strain evidence="3 4">WJ-5</strain>
    </source>
</reference>
<keyword evidence="1" id="KW-1133">Transmembrane helix</keyword>
<name>A0ABS3GNP4_9NEIS</name>